<sequence>MSRSQAIDLAAGYFDDGRFEQVLRQRVAMRTESQEPASAGILSAYLTDIIGPELAALGFTWQVVDNPVPGGGPFLLAQRLEPGAAFTLLTYGHGDVVRGQDAQWRAGLGPWDIVRDGDRWYGRGTADNKGQHTINLAALAQVLALRGGRLGYNVKLILEMGEETGSPGLRELCRQHAQALAADVFIASDGPRVAAQSPTLFLGSRGIANFRLSVKLREGAHHSGNWGGLLRNAGTRLAHALASVVDARGRVRVKGLLPQSLPANVRAALQGIGVGGGAGDPEIDPAWGEPGLSPTERVYAWNTFEVLAFKTGNPDAPVGAIPGHAFALCQIRFVVGSDSANFARHLREHLDAHGFDDVMVQPDGEVMHATRLDPDDAWVRWALDSVARTTGRQPALLPNFGGSLPNDVFAEVLGLPTLWVPHSYPACSQHAPNEHLLGSVARQALQIMAGLFWDLAEGGAAVAAGRARAG</sequence>
<dbReference type="Proteomes" id="UP000261758">
    <property type="component" value="Plasmid unnamed"/>
</dbReference>
<dbReference type="Pfam" id="PF07687">
    <property type="entry name" value="M20_dimer"/>
    <property type="match status" value="1"/>
</dbReference>
<geneLocation type="plasmid" evidence="5 6">
    <name>unnamed</name>
</geneLocation>
<dbReference type="InterPro" id="IPR011650">
    <property type="entry name" value="Peptidase_M20_dimer"/>
</dbReference>
<dbReference type="Gene3D" id="3.40.630.10">
    <property type="entry name" value="Zn peptidases"/>
    <property type="match status" value="1"/>
</dbReference>
<gene>
    <name evidence="5" type="ORF">CJO77_19905</name>
</gene>
<evidence type="ECO:0000256" key="3">
    <source>
        <dbReference type="ARBA" id="ARBA00022801"/>
    </source>
</evidence>
<dbReference type="GO" id="GO:0046872">
    <property type="term" value="F:metal ion binding"/>
    <property type="evidence" value="ECO:0007669"/>
    <property type="project" value="UniProtKB-KW"/>
</dbReference>
<dbReference type="EMBL" id="CP022760">
    <property type="protein sequence ID" value="AXV83833.1"/>
    <property type="molecule type" value="Genomic_DNA"/>
</dbReference>
<dbReference type="GO" id="GO:0008233">
    <property type="term" value="F:peptidase activity"/>
    <property type="evidence" value="ECO:0007669"/>
    <property type="project" value="UniProtKB-KW"/>
</dbReference>
<dbReference type="RefSeq" id="WP_013209793.1">
    <property type="nucleotide sequence ID" value="NZ_CP022760.1"/>
</dbReference>
<evidence type="ECO:0000256" key="1">
    <source>
        <dbReference type="ARBA" id="ARBA00022670"/>
    </source>
</evidence>
<dbReference type="PANTHER" id="PTHR43270:SF12">
    <property type="entry name" value="SUCCINYL-DIAMINOPIMELATE DESUCCINYLASE"/>
    <property type="match status" value="1"/>
</dbReference>
<keyword evidence="5" id="KW-0614">Plasmid</keyword>
<evidence type="ECO:0000313" key="5">
    <source>
        <dbReference type="EMBL" id="AXV83833.1"/>
    </source>
</evidence>
<keyword evidence="3" id="KW-0378">Hydrolase</keyword>
<name>A0AAD0SAG6_RALSL</name>
<keyword evidence="2" id="KW-0479">Metal-binding</keyword>
<dbReference type="SUPFAM" id="SSF53187">
    <property type="entry name" value="Zn-dependent exopeptidases"/>
    <property type="match status" value="1"/>
</dbReference>
<dbReference type="GO" id="GO:0006508">
    <property type="term" value="P:proteolysis"/>
    <property type="evidence" value="ECO:0007669"/>
    <property type="project" value="UniProtKB-KW"/>
</dbReference>
<proteinExistence type="predicted"/>
<protein>
    <submittedName>
        <fullName evidence="5">M20 peptidase family dipeptidase</fullName>
    </submittedName>
</protein>
<feature type="domain" description="Peptidase M20 dimerisation" evidence="4">
    <location>
        <begin position="203"/>
        <end position="354"/>
    </location>
</feature>
<evidence type="ECO:0000313" key="6">
    <source>
        <dbReference type="Proteomes" id="UP000261758"/>
    </source>
</evidence>
<keyword evidence="1" id="KW-0645">Protease</keyword>
<dbReference type="Pfam" id="PF01546">
    <property type="entry name" value="Peptidase_M20"/>
    <property type="match status" value="1"/>
</dbReference>
<dbReference type="AlphaFoldDB" id="A0AAD0SAG6"/>
<dbReference type="NCBIfam" id="NF005478">
    <property type="entry name" value="PRK07079.1"/>
    <property type="match status" value="1"/>
</dbReference>
<dbReference type="Gene3D" id="3.30.70.360">
    <property type="match status" value="1"/>
</dbReference>
<accession>A0AAD0SAG6</accession>
<organism evidence="5 6">
    <name type="scientific">Ralstonia solanacearum</name>
    <name type="common">Pseudomonas solanacearum</name>
    <dbReference type="NCBI Taxonomy" id="305"/>
    <lineage>
        <taxon>Bacteria</taxon>
        <taxon>Pseudomonadati</taxon>
        <taxon>Pseudomonadota</taxon>
        <taxon>Betaproteobacteria</taxon>
        <taxon>Burkholderiales</taxon>
        <taxon>Burkholderiaceae</taxon>
        <taxon>Ralstonia</taxon>
        <taxon>Ralstonia solanacearum species complex</taxon>
    </lineage>
</organism>
<reference evidence="5 6" key="1">
    <citation type="submission" date="2017-08" db="EMBL/GenBank/DDBJ databases">
        <title>Genome sequences of Ralstonia solanacearum Species Complex (RSSC) isolated from Potato bacterial wilts in Korea.</title>
        <authorList>
            <person name="Cho H."/>
            <person name="Song E.-S."/>
            <person name="Lee Y.K."/>
            <person name="Lee S."/>
            <person name="Lee S.-W."/>
            <person name="Jo A."/>
            <person name="Kim J.-G."/>
            <person name="Hwang I."/>
        </authorList>
    </citation>
    <scope>NUCLEOTIDE SEQUENCE [LARGE SCALE GENOMIC DNA]</scope>
    <source>
        <strain evidence="5 6">T98</strain>
        <plasmid evidence="5 6">unnamed</plasmid>
    </source>
</reference>
<dbReference type="PANTHER" id="PTHR43270">
    <property type="entry name" value="BETA-ALA-HIS DIPEPTIDASE"/>
    <property type="match status" value="1"/>
</dbReference>
<evidence type="ECO:0000259" key="4">
    <source>
        <dbReference type="Pfam" id="PF07687"/>
    </source>
</evidence>
<dbReference type="InterPro" id="IPR002933">
    <property type="entry name" value="Peptidase_M20"/>
</dbReference>
<evidence type="ECO:0000256" key="2">
    <source>
        <dbReference type="ARBA" id="ARBA00022723"/>
    </source>
</evidence>
<dbReference type="InterPro" id="IPR051458">
    <property type="entry name" value="Cyt/Met_Dipeptidase"/>
</dbReference>